<keyword evidence="6" id="KW-0413">Isomerase</keyword>
<dbReference type="GO" id="GO:0005509">
    <property type="term" value="F:calcium ion binding"/>
    <property type="evidence" value="ECO:0007669"/>
    <property type="project" value="InterPro"/>
</dbReference>
<dbReference type="Proteomes" id="UP000092461">
    <property type="component" value="Unassembled WGS sequence"/>
</dbReference>
<evidence type="ECO:0000256" key="4">
    <source>
        <dbReference type="ARBA" id="ARBA00022737"/>
    </source>
</evidence>
<keyword evidence="13" id="KW-1185">Reference proteome</keyword>
<reference evidence="13" key="1">
    <citation type="submission" date="2012-05" db="EMBL/GenBank/DDBJ databases">
        <title>Whole Genome Assembly of Lutzomyia longipalpis.</title>
        <authorList>
            <person name="Richards S."/>
            <person name="Qu C."/>
            <person name="Dillon R."/>
            <person name="Worley K."/>
            <person name="Scherer S."/>
            <person name="Batterton M."/>
            <person name="Taylor A."/>
            <person name="Hawes A."/>
            <person name="Hernandez B."/>
            <person name="Kovar C."/>
            <person name="Mandapat C."/>
            <person name="Pham C."/>
            <person name="Qu C."/>
            <person name="Jing C."/>
            <person name="Bess C."/>
            <person name="Bandaranaike D."/>
            <person name="Ngo D."/>
            <person name="Ongeri F."/>
            <person name="Arias F."/>
            <person name="Lara F."/>
            <person name="Weissenberger G."/>
            <person name="Kamau G."/>
            <person name="Han H."/>
            <person name="Shen H."/>
            <person name="Dinh H."/>
            <person name="Khalil I."/>
            <person name="Jones J."/>
            <person name="Shafer J."/>
            <person name="Jayaseelan J."/>
            <person name="Quiroz J."/>
            <person name="Blankenburg K."/>
            <person name="Nguyen L."/>
            <person name="Jackson L."/>
            <person name="Francisco L."/>
            <person name="Tang L.-Y."/>
            <person name="Pu L.-L."/>
            <person name="Perales L."/>
            <person name="Lorensuhewa L."/>
            <person name="Munidasa M."/>
            <person name="Coyle M."/>
            <person name="Taylor M."/>
            <person name="Puazo M."/>
            <person name="Firestine M."/>
            <person name="Scheel M."/>
            <person name="Javaid M."/>
            <person name="Wang M."/>
            <person name="Li M."/>
            <person name="Tabassum N."/>
            <person name="Saada N."/>
            <person name="Osuji N."/>
            <person name="Aqrawi P."/>
            <person name="Fu Q."/>
            <person name="Thornton R."/>
            <person name="Raj R."/>
            <person name="Goodspeed R."/>
            <person name="Mata R."/>
            <person name="Najjar R."/>
            <person name="Gubbala S."/>
            <person name="Lee S."/>
            <person name="Denson S."/>
            <person name="Patil S."/>
            <person name="Macmil S."/>
            <person name="Qi S."/>
            <person name="Matskevitch T."/>
            <person name="Palculict T."/>
            <person name="Mathew T."/>
            <person name="Vee V."/>
            <person name="Velamala V."/>
            <person name="Korchina V."/>
            <person name="Cai W."/>
            <person name="Liu W."/>
            <person name="Dai W."/>
            <person name="Zou X."/>
            <person name="Zhu Y."/>
            <person name="Zhang Y."/>
            <person name="Wu Y.-Q."/>
            <person name="Xin Y."/>
            <person name="Nazarath L."/>
            <person name="Kovar C."/>
            <person name="Han Y."/>
            <person name="Muzny D."/>
            <person name="Gibbs R."/>
        </authorList>
    </citation>
    <scope>NUCLEOTIDE SEQUENCE [LARGE SCALE GENOMIC DNA]</scope>
    <source>
        <strain evidence="13">Jacobina</strain>
    </source>
</reference>
<evidence type="ECO:0000256" key="7">
    <source>
        <dbReference type="ARBA" id="ARBA00023284"/>
    </source>
</evidence>
<sequence length="387" mass="42343">MLKKLEYVFLLTTTALLVLPLLEAQVAPPTPPSSEKNGKNTKLPPCKSCRVFVESFESGMRKTERNKHDGGDAAWEEERLGSYKTSEVRLVEIQESLCNDVTRGTAQCHNLAEENEQLIEDWWFKHQNEEPDFFKFLCIDKLAVCCPDLHFGPNCDPCSDCHGNGQCKGNGTRKGNGKCLCDTGYAGEGCTECAMQFYEAFRDEEKILCSPCHAACANSTGCRGPGSRNCNSCAKGWAPVSGGEGSGCMDINECLEVRNACERNQFCVNNEGSFSCIECDRSCSGCTGDGPDLCNTCAEGYELRDGLCTDTAGEKRDQYVTMTRYLTYLGLCIATCVIFQSSTWIASLVGLAVALYISVSEYWLAGSTSKGTSPTIPDHLLNELRGK</sequence>
<dbReference type="CDD" id="cd00064">
    <property type="entry name" value="FU"/>
    <property type="match status" value="1"/>
</dbReference>
<dbReference type="GO" id="GO:0048513">
    <property type="term" value="P:animal organ development"/>
    <property type="evidence" value="ECO:0007669"/>
    <property type="project" value="UniProtKB-ARBA"/>
</dbReference>
<keyword evidence="3 8" id="KW-0245">EGF-like domain</keyword>
<dbReference type="EC" id="5.3.4.1" evidence="2"/>
<keyword evidence="7" id="KW-0676">Redox-active center</keyword>
<keyword evidence="9" id="KW-0732">Signal</keyword>
<reference evidence="12" key="3">
    <citation type="submission" date="2020-05" db="UniProtKB">
        <authorList>
            <consortium name="EnsemblMetazoa"/>
        </authorList>
    </citation>
    <scope>IDENTIFICATION</scope>
    <source>
        <strain evidence="12">Jacobina</strain>
    </source>
</reference>
<organism evidence="12 13">
    <name type="scientific">Lutzomyia longipalpis</name>
    <name type="common">Sand fly</name>
    <dbReference type="NCBI Taxonomy" id="7200"/>
    <lineage>
        <taxon>Eukaryota</taxon>
        <taxon>Metazoa</taxon>
        <taxon>Ecdysozoa</taxon>
        <taxon>Arthropoda</taxon>
        <taxon>Hexapoda</taxon>
        <taxon>Insecta</taxon>
        <taxon>Pterygota</taxon>
        <taxon>Neoptera</taxon>
        <taxon>Endopterygota</taxon>
        <taxon>Diptera</taxon>
        <taxon>Nematocera</taxon>
        <taxon>Psychodoidea</taxon>
        <taxon>Psychodidae</taxon>
        <taxon>Lutzomyia</taxon>
        <taxon>Lutzomyia</taxon>
    </lineage>
</organism>
<dbReference type="InterPro" id="IPR018097">
    <property type="entry name" value="EGF_Ca-bd_CS"/>
</dbReference>
<dbReference type="PROSITE" id="PS00022">
    <property type="entry name" value="EGF_1"/>
    <property type="match status" value="1"/>
</dbReference>
<dbReference type="InterPro" id="IPR009030">
    <property type="entry name" value="Growth_fac_rcpt_cys_sf"/>
</dbReference>
<dbReference type="PROSITE" id="PS50026">
    <property type="entry name" value="EGF_3"/>
    <property type="match status" value="1"/>
</dbReference>
<evidence type="ECO:0000256" key="6">
    <source>
        <dbReference type="ARBA" id="ARBA00023235"/>
    </source>
</evidence>
<dbReference type="InterPro" id="IPR000742">
    <property type="entry name" value="EGF"/>
</dbReference>
<proteinExistence type="predicted"/>
<comment type="catalytic activity">
    <reaction evidence="1">
        <text>Catalyzes the rearrangement of -S-S- bonds in proteins.</text>
        <dbReference type="EC" id="5.3.4.1"/>
    </reaction>
</comment>
<dbReference type="VEuPathDB" id="VectorBase:LLONM1_003028"/>
<dbReference type="SUPFAM" id="SSF57184">
    <property type="entry name" value="Growth factor receptor domain"/>
    <property type="match status" value="1"/>
</dbReference>
<dbReference type="SMART" id="SM00261">
    <property type="entry name" value="FU"/>
    <property type="match status" value="2"/>
</dbReference>
<evidence type="ECO:0000313" key="13">
    <source>
        <dbReference type="Proteomes" id="UP000092461"/>
    </source>
</evidence>
<feature type="chain" id="PRO_5044555367" description="protein disulfide-isomerase" evidence="9">
    <location>
        <begin position="25"/>
        <end position="387"/>
    </location>
</feature>
<dbReference type="PANTHER" id="PTHR24034:SF148">
    <property type="entry name" value="RE58433P"/>
    <property type="match status" value="1"/>
</dbReference>
<dbReference type="EnsemblMetazoa" id="LLOJ005462-RA">
    <property type="protein sequence ID" value="LLOJ005462-PA"/>
    <property type="gene ID" value="LLOJ005462"/>
</dbReference>
<keyword evidence="5 8" id="KW-1015">Disulfide bond</keyword>
<evidence type="ECO:0000313" key="12">
    <source>
        <dbReference type="EnsemblMetazoa" id="LLOJ005462-PA"/>
    </source>
</evidence>
<protein>
    <recommendedName>
        <fullName evidence="2">protein disulfide-isomerase</fullName>
        <ecNumber evidence="2">5.3.4.1</ecNumber>
    </recommendedName>
</protein>
<dbReference type="PROSITE" id="PS01248">
    <property type="entry name" value="EGF_LAM_1"/>
    <property type="match status" value="1"/>
</dbReference>
<dbReference type="InterPro" id="IPR006212">
    <property type="entry name" value="Furin_repeat"/>
</dbReference>
<dbReference type="PANTHER" id="PTHR24034">
    <property type="entry name" value="EGF-LIKE DOMAIN-CONTAINING PROTEIN"/>
    <property type="match status" value="1"/>
</dbReference>
<dbReference type="EMBL" id="AJWK01017239">
    <property type="status" value="NOT_ANNOTATED_CDS"/>
    <property type="molecule type" value="Genomic_DNA"/>
</dbReference>
<name>A0A1B0CLH5_LUTLO</name>
<dbReference type="EMBL" id="GITU01002042">
    <property type="protein sequence ID" value="MBC1170745.1"/>
    <property type="molecule type" value="Transcribed_RNA"/>
</dbReference>
<dbReference type="AlphaFoldDB" id="A0A1B0CLH5"/>
<dbReference type="VEuPathDB" id="VectorBase:LLOJ005462"/>
<evidence type="ECO:0000256" key="8">
    <source>
        <dbReference type="PROSITE-ProRule" id="PRU00076"/>
    </source>
</evidence>
<evidence type="ECO:0000256" key="3">
    <source>
        <dbReference type="ARBA" id="ARBA00022536"/>
    </source>
</evidence>
<dbReference type="PROSITE" id="PS01187">
    <property type="entry name" value="EGF_CA"/>
    <property type="match status" value="1"/>
</dbReference>
<feature type="domain" description="EGF-like" evidence="10">
    <location>
        <begin position="154"/>
        <end position="191"/>
    </location>
</feature>
<evidence type="ECO:0000313" key="11">
    <source>
        <dbReference type="EMBL" id="MBC1170745.1"/>
    </source>
</evidence>
<feature type="signal peptide" evidence="9">
    <location>
        <begin position="1"/>
        <end position="24"/>
    </location>
</feature>
<accession>A0A1B0CLH5</accession>
<evidence type="ECO:0000256" key="9">
    <source>
        <dbReference type="SAM" id="SignalP"/>
    </source>
</evidence>
<evidence type="ECO:0000259" key="10">
    <source>
        <dbReference type="PROSITE" id="PS50026"/>
    </source>
</evidence>
<feature type="disulfide bond" evidence="8">
    <location>
        <begin position="181"/>
        <end position="190"/>
    </location>
</feature>
<comment type="caution">
    <text evidence="8">Lacks conserved residue(s) required for the propagation of feature annotation.</text>
</comment>
<dbReference type="GO" id="GO:0048731">
    <property type="term" value="P:system development"/>
    <property type="evidence" value="ECO:0007669"/>
    <property type="project" value="UniProtKB-ARBA"/>
</dbReference>
<evidence type="ECO:0000256" key="2">
    <source>
        <dbReference type="ARBA" id="ARBA00012723"/>
    </source>
</evidence>
<evidence type="ECO:0000256" key="1">
    <source>
        <dbReference type="ARBA" id="ARBA00001182"/>
    </source>
</evidence>
<dbReference type="GO" id="GO:0003756">
    <property type="term" value="F:protein disulfide isomerase activity"/>
    <property type="evidence" value="ECO:0007669"/>
    <property type="project" value="UniProtKB-EC"/>
</dbReference>
<evidence type="ECO:0000256" key="5">
    <source>
        <dbReference type="ARBA" id="ARBA00023157"/>
    </source>
</evidence>
<dbReference type="InterPro" id="IPR050751">
    <property type="entry name" value="ECM_structural_protein"/>
</dbReference>
<keyword evidence="4" id="KW-0677">Repeat</keyword>
<reference evidence="11" key="2">
    <citation type="journal article" date="2020" name="BMC">
        <title>Leishmania infection induces a limited differential gene expression in the sand fly midgut.</title>
        <authorList>
            <person name="Coutinho-Abreu I.V."/>
            <person name="Serafim T.D."/>
            <person name="Meneses C."/>
            <person name="Kamhawi S."/>
            <person name="Oliveira F."/>
            <person name="Valenzuela J.G."/>
        </authorList>
    </citation>
    <scope>NUCLEOTIDE SEQUENCE</scope>
    <source>
        <strain evidence="11">Jacobina</strain>
        <tissue evidence="11">Midgut</tissue>
    </source>
</reference>
<dbReference type="InterPro" id="IPR002049">
    <property type="entry name" value="LE_dom"/>
</dbReference>